<proteinExistence type="inferred from homology"/>
<dbReference type="AlphaFoldDB" id="A0A377Q6Z6"/>
<feature type="chain" id="PRO_5016486863" evidence="2">
    <location>
        <begin position="23"/>
        <end position="449"/>
    </location>
</feature>
<dbReference type="Proteomes" id="UP000255108">
    <property type="component" value="Unassembled WGS sequence"/>
</dbReference>
<evidence type="ECO:0000256" key="2">
    <source>
        <dbReference type="RuleBase" id="RU362097"/>
    </source>
</evidence>
<sequence length="449" mass="48182">MKKQLMSKTLLLAMTLGLGACAMGPDYIRPQAPVASVVGSQPVDMAAPQWASYFSDPALQAVIEKALANNRDLKIATARIEEARALYGIQKADFLPAVNANGSASISRSNPDADISRRYEANLALLSYEVDFWGRVRRLSEAAKANYLASEEAQQSVRSTLIADVANSYYSAQALQARSRFAEQTAKAREESLRVVKRRVDVGVANRLDFLQAQSAQDAAISDHAALARQAANAQTALTVLVGEAVSLPAANLNAEVVQLPSGLNSSVLLERPDVRAAEQKLVAANANIGAARAAFFPKVTLMGSGGVVSNELEDLFSGGNRAWSFLPQISLPLFDGGRLRAGADIAEARKVIAVAEYEKAIQLAFKDAADVLSDQAWLSKQLTAQQRLSDRQEQRLKLAEARYASGLAGYLDVLDAQREFYAASQGLIETRRARLAASAQAFKALGGK</sequence>
<reference evidence="4 6" key="2">
    <citation type="submission" date="2019-03" db="EMBL/GenBank/DDBJ databases">
        <title>Genomic Encyclopedia of Type Strains, Phase IV (KMG-IV): sequencing the most valuable type-strain genomes for metagenomic binning, comparative biology and taxonomic classification.</title>
        <authorList>
            <person name="Goeker M."/>
        </authorList>
    </citation>
    <scope>NUCLEOTIDE SEQUENCE [LARGE SCALE GENOMIC DNA]</scope>
    <source>
        <strain evidence="4 6">DSM 3764</strain>
    </source>
</reference>
<gene>
    <name evidence="3" type="primary">ttgC_2</name>
    <name evidence="4" type="ORF">EV682_103455</name>
    <name evidence="3" type="ORF">NCTC11159_02128</name>
</gene>
<keyword evidence="2" id="KW-1134">Transmembrane beta strand</keyword>
<dbReference type="PANTHER" id="PTHR30203">
    <property type="entry name" value="OUTER MEMBRANE CATION EFFLUX PROTEIN"/>
    <property type="match status" value="1"/>
</dbReference>
<dbReference type="InterPro" id="IPR010131">
    <property type="entry name" value="MdtP/NodT-like"/>
</dbReference>
<dbReference type="SUPFAM" id="SSF56954">
    <property type="entry name" value="Outer membrane efflux proteins (OEP)"/>
    <property type="match status" value="1"/>
</dbReference>
<comment type="similarity">
    <text evidence="1 2">Belongs to the outer membrane factor (OMF) (TC 1.B.17) family.</text>
</comment>
<feature type="signal peptide" evidence="2">
    <location>
        <begin position="1"/>
        <end position="22"/>
    </location>
</feature>
<keyword evidence="2" id="KW-0732">Signal</keyword>
<dbReference type="Pfam" id="PF02321">
    <property type="entry name" value="OEP"/>
    <property type="match status" value="2"/>
</dbReference>
<dbReference type="GO" id="GO:0005886">
    <property type="term" value="C:plasma membrane"/>
    <property type="evidence" value="ECO:0007669"/>
    <property type="project" value="UniProtKB-SubCell"/>
</dbReference>
<evidence type="ECO:0000313" key="4">
    <source>
        <dbReference type="EMBL" id="TCU88871.1"/>
    </source>
</evidence>
<evidence type="ECO:0000313" key="3">
    <source>
        <dbReference type="EMBL" id="STQ91056.1"/>
    </source>
</evidence>
<name>A0A377Q6Z6_9NEIS</name>
<evidence type="ECO:0000313" key="5">
    <source>
        <dbReference type="Proteomes" id="UP000255108"/>
    </source>
</evidence>
<dbReference type="Gene3D" id="2.20.200.10">
    <property type="entry name" value="Outer membrane efflux proteins (OEP)"/>
    <property type="match status" value="1"/>
</dbReference>
<dbReference type="Proteomes" id="UP000295794">
    <property type="component" value="Unassembled WGS sequence"/>
</dbReference>
<dbReference type="RefSeq" id="WP_115227312.1">
    <property type="nucleotide sequence ID" value="NZ_CAWOLO010000003.1"/>
</dbReference>
<dbReference type="InterPro" id="IPR003423">
    <property type="entry name" value="OMP_efflux"/>
</dbReference>
<keyword evidence="2" id="KW-0812">Transmembrane</keyword>
<dbReference type="GO" id="GO:0015562">
    <property type="term" value="F:efflux transmembrane transporter activity"/>
    <property type="evidence" value="ECO:0007669"/>
    <property type="project" value="InterPro"/>
</dbReference>
<organism evidence="3 5">
    <name type="scientific">Iodobacter fluviatilis</name>
    <dbReference type="NCBI Taxonomy" id="537"/>
    <lineage>
        <taxon>Bacteria</taxon>
        <taxon>Pseudomonadati</taxon>
        <taxon>Pseudomonadota</taxon>
        <taxon>Betaproteobacteria</taxon>
        <taxon>Neisseriales</taxon>
        <taxon>Chitinibacteraceae</taxon>
        <taxon>Iodobacter</taxon>
    </lineage>
</organism>
<keyword evidence="2" id="KW-0449">Lipoprotein</keyword>
<accession>A0A377Q6Z6</accession>
<evidence type="ECO:0000313" key="6">
    <source>
        <dbReference type="Proteomes" id="UP000295794"/>
    </source>
</evidence>
<dbReference type="NCBIfam" id="TIGR01845">
    <property type="entry name" value="outer_NodT"/>
    <property type="match status" value="1"/>
</dbReference>
<keyword evidence="2" id="KW-0472">Membrane</keyword>
<reference evidence="3 5" key="1">
    <citation type="submission" date="2018-06" db="EMBL/GenBank/DDBJ databases">
        <authorList>
            <consortium name="Pathogen Informatics"/>
            <person name="Doyle S."/>
        </authorList>
    </citation>
    <scope>NUCLEOTIDE SEQUENCE [LARGE SCALE GENOMIC DNA]</scope>
    <source>
        <strain evidence="3 5">NCTC11159</strain>
    </source>
</reference>
<dbReference type="EMBL" id="UGHR01000001">
    <property type="protein sequence ID" value="STQ91056.1"/>
    <property type="molecule type" value="Genomic_DNA"/>
</dbReference>
<dbReference type="EMBL" id="SMBT01000003">
    <property type="protein sequence ID" value="TCU88871.1"/>
    <property type="molecule type" value="Genomic_DNA"/>
</dbReference>
<comment type="subcellular location">
    <subcellularLocation>
        <location evidence="2">Cell membrane</location>
        <topology evidence="2">Lipid-anchor</topology>
    </subcellularLocation>
</comment>
<evidence type="ECO:0000256" key="1">
    <source>
        <dbReference type="ARBA" id="ARBA00007613"/>
    </source>
</evidence>
<dbReference type="OrthoDB" id="9770517at2"/>
<keyword evidence="2" id="KW-0564">Palmitate</keyword>
<dbReference type="PANTHER" id="PTHR30203:SF32">
    <property type="entry name" value="CATION EFFLUX SYSTEM PROTEIN CUSC"/>
    <property type="match status" value="1"/>
</dbReference>
<keyword evidence="6" id="KW-1185">Reference proteome</keyword>
<dbReference type="PROSITE" id="PS51257">
    <property type="entry name" value="PROKAR_LIPOPROTEIN"/>
    <property type="match status" value="1"/>
</dbReference>
<protein>
    <submittedName>
        <fullName evidence="4">Multidrug efflux system outer membrane protein</fullName>
    </submittedName>
    <submittedName>
        <fullName evidence="3">Probable efflux pump outer membrane protein ttgC</fullName>
    </submittedName>
</protein>
<dbReference type="Gene3D" id="1.20.1600.10">
    <property type="entry name" value="Outer membrane efflux proteins (OEP)"/>
    <property type="match status" value="1"/>
</dbReference>